<dbReference type="InterPro" id="IPR016134">
    <property type="entry name" value="Dockerin_dom"/>
</dbReference>
<evidence type="ECO:0000313" key="2">
    <source>
        <dbReference type="EMBL" id="CAD6492154.1"/>
    </source>
</evidence>
<organism evidence="2 3">
    <name type="scientific">Candidatus Argoarchaeum ethanivorans</name>
    <dbReference type="NCBI Taxonomy" id="2608793"/>
    <lineage>
        <taxon>Archaea</taxon>
        <taxon>Methanobacteriati</taxon>
        <taxon>Methanobacteriota</taxon>
        <taxon>Stenosarchaea group</taxon>
        <taxon>Methanomicrobia</taxon>
        <taxon>Methanosarcinales</taxon>
        <taxon>Methanosarcinales incertae sedis</taxon>
        <taxon>GOM Arc I cluster</taxon>
        <taxon>Candidatus Argoarchaeum</taxon>
    </lineage>
</organism>
<dbReference type="GO" id="GO:0004553">
    <property type="term" value="F:hydrolase activity, hydrolyzing O-glycosyl compounds"/>
    <property type="evidence" value="ECO:0007669"/>
    <property type="project" value="InterPro"/>
</dbReference>
<accession>A0A811T4P7</accession>
<sequence length="143" mass="15045">MGKNGTVFDLEIVAINESFSMSCSGDTRITGTLHNINRSDDSAFEVCLVNVTQYSGDGGVLFSDATKILTNAPIRLCAMCGDLNSDSEITSTDAAIVLEIAVGSRPCDPETLAIADVSGDGRVSSLDALMILQNCTTSLCRDK</sequence>
<dbReference type="CDD" id="cd14256">
    <property type="entry name" value="Dockerin_I"/>
    <property type="match status" value="1"/>
</dbReference>
<dbReference type="PROSITE" id="PS51766">
    <property type="entry name" value="DOCKERIN"/>
    <property type="match status" value="1"/>
</dbReference>
<dbReference type="EMBL" id="CAJHIO010000010">
    <property type="protein sequence ID" value="CAD6492154.1"/>
    <property type="molecule type" value="Genomic_DNA"/>
</dbReference>
<dbReference type="SUPFAM" id="SSF63446">
    <property type="entry name" value="Type I dockerin domain"/>
    <property type="match status" value="1"/>
</dbReference>
<protein>
    <recommendedName>
        <fullName evidence="1">Dockerin domain-containing protein</fullName>
    </recommendedName>
</protein>
<feature type="domain" description="Dockerin" evidence="1">
    <location>
        <begin position="76"/>
        <end position="143"/>
    </location>
</feature>
<evidence type="ECO:0000259" key="1">
    <source>
        <dbReference type="PROSITE" id="PS51766"/>
    </source>
</evidence>
<dbReference type="InterPro" id="IPR036439">
    <property type="entry name" value="Dockerin_dom_sf"/>
</dbReference>
<name>A0A811T4P7_9EURY</name>
<evidence type="ECO:0000313" key="3">
    <source>
        <dbReference type="Proteomes" id="UP000610373"/>
    </source>
</evidence>
<comment type="caution">
    <text evidence="2">The sequence shown here is derived from an EMBL/GenBank/DDBJ whole genome shotgun (WGS) entry which is preliminary data.</text>
</comment>
<dbReference type="Gene3D" id="1.10.1330.10">
    <property type="entry name" value="Dockerin domain"/>
    <property type="match status" value="1"/>
</dbReference>
<dbReference type="AlphaFoldDB" id="A0A811T4P7"/>
<gene>
    <name evidence="2" type="ORF">CHKLHMKO_00242</name>
</gene>
<dbReference type="Proteomes" id="UP000610373">
    <property type="component" value="Unassembled WGS sequence"/>
</dbReference>
<proteinExistence type="predicted"/>
<dbReference type="Pfam" id="PF00404">
    <property type="entry name" value="Dockerin_1"/>
    <property type="match status" value="1"/>
</dbReference>
<dbReference type="GO" id="GO:0000272">
    <property type="term" value="P:polysaccharide catabolic process"/>
    <property type="evidence" value="ECO:0007669"/>
    <property type="project" value="InterPro"/>
</dbReference>
<dbReference type="InterPro" id="IPR002105">
    <property type="entry name" value="Dockerin_1_rpt"/>
</dbReference>
<reference evidence="2" key="1">
    <citation type="submission" date="2020-10" db="EMBL/GenBank/DDBJ databases">
        <authorList>
            <person name="Hahn C.J."/>
            <person name="Laso-Perez R."/>
            <person name="Vulcano F."/>
            <person name="Vaziourakis K.-M."/>
            <person name="Stokke R."/>
            <person name="Steen I.H."/>
            <person name="Teske A."/>
            <person name="Boetius A."/>
            <person name="Liebeke M."/>
            <person name="Amann R."/>
            <person name="Knittel K."/>
        </authorList>
    </citation>
    <scope>NUCLEOTIDE SEQUENCE</scope>
    <source>
        <strain evidence="2">Gfbio:e3339647-f889-4370-9287-4fb5cb688e4c:AG392O15_GoMArc1</strain>
    </source>
</reference>